<dbReference type="PANTHER" id="PTHR45436">
    <property type="entry name" value="SENSOR HISTIDINE KINASE YKOH"/>
    <property type="match status" value="1"/>
</dbReference>
<evidence type="ECO:0000256" key="12">
    <source>
        <dbReference type="SAM" id="Phobius"/>
    </source>
</evidence>
<dbReference type="GO" id="GO:0000160">
    <property type="term" value="P:phosphorelay signal transduction system"/>
    <property type="evidence" value="ECO:0007669"/>
    <property type="project" value="UniProtKB-KW"/>
</dbReference>
<keyword evidence="10 12" id="KW-0472">Membrane</keyword>
<reference evidence="15" key="1">
    <citation type="submission" date="2018-01" db="EMBL/GenBank/DDBJ databases">
        <authorList>
            <person name="Regsiter A."/>
            <person name="William W."/>
        </authorList>
    </citation>
    <scope>NUCLEOTIDE SEQUENCE</scope>
    <source>
        <strain evidence="15">TRIP AH-1</strain>
    </source>
</reference>
<dbReference type="Gene3D" id="1.10.287.130">
    <property type="match status" value="1"/>
</dbReference>
<evidence type="ECO:0000259" key="14">
    <source>
        <dbReference type="PROSITE" id="PS50885"/>
    </source>
</evidence>
<keyword evidence="11" id="KW-0175">Coiled coil</keyword>
<dbReference type="GO" id="GO:0004673">
    <property type="term" value="F:protein histidine kinase activity"/>
    <property type="evidence" value="ECO:0007669"/>
    <property type="project" value="UniProtKB-EC"/>
</dbReference>
<keyword evidence="7 15" id="KW-0418">Kinase</keyword>
<dbReference type="GO" id="GO:0005886">
    <property type="term" value="C:plasma membrane"/>
    <property type="evidence" value="ECO:0007669"/>
    <property type="project" value="TreeGrafter"/>
</dbReference>
<feature type="domain" description="HAMP" evidence="14">
    <location>
        <begin position="304"/>
        <end position="357"/>
    </location>
</feature>
<dbReference type="InterPro" id="IPR050428">
    <property type="entry name" value="TCS_sensor_his_kinase"/>
</dbReference>
<feature type="transmembrane region" description="Helical" evidence="12">
    <location>
        <begin position="287"/>
        <end position="310"/>
    </location>
</feature>
<dbReference type="InterPro" id="IPR004358">
    <property type="entry name" value="Sig_transdc_His_kin-like_C"/>
</dbReference>
<keyword evidence="4" id="KW-0597">Phosphoprotein</keyword>
<feature type="coiled-coil region" evidence="11">
    <location>
        <begin position="433"/>
        <end position="480"/>
    </location>
</feature>
<dbReference type="InterPro" id="IPR005467">
    <property type="entry name" value="His_kinase_dom"/>
</dbReference>
<protein>
    <recommendedName>
        <fullName evidence="3">histidine kinase</fullName>
        <ecNumber evidence="3">2.7.13.3</ecNumber>
    </recommendedName>
</protein>
<accession>A0A445MZR3</accession>
<dbReference type="InterPro" id="IPR003660">
    <property type="entry name" value="HAMP_dom"/>
</dbReference>
<evidence type="ECO:0000256" key="10">
    <source>
        <dbReference type="ARBA" id="ARBA00023136"/>
    </source>
</evidence>
<dbReference type="PROSITE" id="PS50885">
    <property type="entry name" value="HAMP"/>
    <property type="match status" value="1"/>
</dbReference>
<dbReference type="PROSITE" id="PS50109">
    <property type="entry name" value="HIS_KIN"/>
    <property type="match status" value="1"/>
</dbReference>
<evidence type="ECO:0000259" key="13">
    <source>
        <dbReference type="PROSITE" id="PS50109"/>
    </source>
</evidence>
<dbReference type="Gene3D" id="3.30.565.10">
    <property type="entry name" value="Histidine kinase-like ATPase, C-terminal domain"/>
    <property type="match status" value="1"/>
</dbReference>
<evidence type="ECO:0000256" key="4">
    <source>
        <dbReference type="ARBA" id="ARBA00022553"/>
    </source>
</evidence>
<evidence type="ECO:0000256" key="6">
    <source>
        <dbReference type="ARBA" id="ARBA00022692"/>
    </source>
</evidence>
<dbReference type="CDD" id="cd00075">
    <property type="entry name" value="HATPase"/>
    <property type="match status" value="1"/>
</dbReference>
<comment type="catalytic activity">
    <reaction evidence="1">
        <text>ATP + protein L-histidine = ADP + protein N-phospho-L-histidine.</text>
        <dbReference type="EC" id="2.7.13.3"/>
    </reaction>
</comment>
<name>A0A445MZR3_9BACT</name>
<feature type="transmembrane region" description="Helical" evidence="12">
    <location>
        <begin position="7"/>
        <end position="26"/>
    </location>
</feature>
<proteinExistence type="predicted"/>
<dbReference type="SUPFAM" id="SSF158472">
    <property type="entry name" value="HAMP domain-like"/>
    <property type="match status" value="1"/>
</dbReference>
<evidence type="ECO:0000256" key="2">
    <source>
        <dbReference type="ARBA" id="ARBA00004370"/>
    </source>
</evidence>
<comment type="subcellular location">
    <subcellularLocation>
        <location evidence="2">Membrane</location>
    </subcellularLocation>
</comment>
<dbReference type="SUPFAM" id="SSF58104">
    <property type="entry name" value="Methyl-accepting chemotaxis protein (MCP) signaling domain"/>
    <property type="match status" value="1"/>
</dbReference>
<dbReference type="CDD" id="cd06225">
    <property type="entry name" value="HAMP"/>
    <property type="match status" value="1"/>
</dbReference>
<evidence type="ECO:0000256" key="11">
    <source>
        <dbReference type="SAM" id="Coils"/>
    </source>
</evidence>
<keyword evidence="9" id="KW-0902">Two-component regulatory system</keyword>
<keyword evidence="8 12" id="KW-1133">Transmembrane helix</keyword>
<evidence type="ECO:0000256" key="5">
    <source>
        <dbReference type="ARBA" id="ARBA00022679"/>
    </source>
</evidence>
<dbReference type="PRINTS" id="PR00344">
    <property type="entry name" value="BCTRLSENSOR"/>
</dbReference>
<dbReference type="InterPro" id="IPR003594">
    <property type="entry name" value="HATPase_dom"/>
</dbReference>
<dbReference type="SMART" id="SM00387">
    <property type="entry name" value="HATPase_c"/>
    <property type="match status" value="1"/>
</dbReference>
<dbReference type="Pfam" id="PF00672">
    <property type="entry name" value="HAMP"/>
    <property type="match status" value="1"/>
</dbReference>
<dbReference type="SUPFAM" id="SSF55874">
    <property type="entry name" value="ATPase domain of HSP90 chaperone/DNA topoisomerase II/histidine kinase"/>
    <property type="match status" value="1"/>
</dbReference>
<evidence type="ECO:0000313" key="15">
    <source>
        <dbReference type="EMBL" id="SPD74923.1"/>
    </source>
</evidence>
<dbReference type="EC" id="2.7.13.3" evidence="3"/>
<evidence type="ECO:0000256" key="3">
    <source>
        <dbReference type="ARBA" id="ARBA00012438"/>
    </source>
</evidence>
<keyword evidence="6 12" id="KW-0812">Transmembrane</keyword>
<dbReference type="PANTHER" id="PTHR45436:SF5">
    <property type="entry name" value="SENSOR HISTIDINE KINASE TRCS"/>
    <property type="match status" value="1"/>
</dbReference>
<dbReference type="InterPro" id="IPR007892">
    <property type="entry name" value="CHASE4"/>
</dbReference>
<evidence type="ECO:0000256" key="1">
    <source>
        <dbReference type="ARBA" id="ARBA00000085"/>
    </source>
</evidence>
<dbReference type="InterPro" id="IPR036890">
    <property type="entry name" value="HATPase_C_sf"/>
</dbReference>
<organism evidence="15">
    <name type="scientific">uncultured Desulfobacterium sp</name>
    <dbReference type="NCBI Taxonomy" id="201089"/>
    <lineage>
        <taxon>Bacteria</taxon>
        <taxon>Pseudomonadati</taxon>
        <taxon>Thermodesulfobacteriota</taxon>
        <taxon>Desulfobacteria</taxon>
        <taxon>Desulfobacterales</taxon>
        <taxon>Desulfobacteriaceae</taxon>
        <taxon>Desulfobacterium</taxon>
        <taxon>environmental samples</taxon>
    </lineage>
</organism>
<evidence type="ECO:0000256" key="7">
    <source>
        <dbReference type="ARBA" id="ARBA00022777"/>
    </source>
</evidence>
<dbReference type="Pfam" id="PF05228">
    <property type="entry name" value="CHASE4"/>
    <property type="match status" value="1"/>
</dbReference>
<gene>
    <name evidence="15" type="ORF">PITCH_A390020</name>
</gene>
<evidence type="ECO:0000256" key="8">
    <source>
        <dbReference type="ARBA" id="ARBA00022989"/>
    </source>
</evidence>
<keyword evidence="5" id="KW-0808">Transferase</keyword>
<dbReference type="EMBL" id="OJIN01000180">
    <property type="protein sequence ID" value="SPD74923.1"/>
    <property type="molecule type" value="Genomic_DNA"/>
</dbReference>
<dbReference type="Pfam" id="PF02518">
    <property type="entry name" value="HATPase_c"/>
    <property type="match status" value="1"/>
</dbReference>
<feature type="domain" description="Histidine kinase" evidence="13">
    <location>
        <begin position="399"/>
        <end position="630"/>
    </location>
</feature>
<dbReference type="SMART" id="SM00304">
    <property type="entry name" value="HAMP"/>
    <property type="match status" value="1"/>
</dbReference>
<dbReference type="AlphaFoldDB" id="A0A445MZR3"/>
<evidence type="ECO:0000256" key="9">
    <source>
        <dbReference type="ARBA" id="ARBA00023012"/>
    </source>
</evidence>
<sequence length="646" mass="71668">MSLRLKVLLILCSILIVFVGIEYIVLKKVVYPRFVELEDSEAKKDIQRCVQAIEGNIHHMDSLCHDWSSWDDTYEFILDRNKGYIKSNLAADTFVSNGSNMICLFNTKGELVWGEIRDPKSGGLIELSGFSLPEFSKNHPYLFLGQKGSHSVDTAARGIIMTGHGPMMVCSRQILTTNNEGPSRGWVIMGKFLDQEAVDSLVEQTHVKFCFWSLKNRGLIPDEGNKSFEKITPENPIHIENCSNDFLHVYTVFSDISGGSGILLMADVARDITKKGRATTQIASLSAVSMGVIILAALLVSLQLIVLMPITRLKKHVIKIGKSNDLSERVEVQSKDEIGRLGLEFNSMAEKLAAARTRLIEQSYKSGIAEMAAGILHNIRNILNPMSGQIAAIWDKLSNAPLANIERAAEELNGEGLDVHREQSLVRYIRLGSVNLTKLIREAAEQIQKLKNHISQIEEILSHQDRLSRAERAIESLRLTEIMREAVNLMPQNLQSAALIEVNPDIAQLPAILGERIVLIQVFSNLLNNAAESIIRFGGNPGKISIDARLEDSVNKKFIRTEIRDNGEGFDQSSMTRLFERNFSKKGLESSGIGLHWCANVVSAMGGEISAQSDGIGKGAGVHLRMPVAMEYDLEPGKETTNDRDR</sequence>